<name>A0A366MAA3_9EURY</name>
<dbReference type="Gene3D" id="3.10.520.10">
    <property type="entry name" value="ApbE-like domains"/>
    <property type="match status" value="1"/>
</dbReference>
<dbReference type="Proteomes" id="UP000253099">
    <property type="component" value="Unassembled WGS sequence"/>
</dbReference>
<dbReference type="AlphaFoldDB" id="A0A366MAA3"/>
<keyword evidence="2" id="KW-1185">Reference proteome</keyword>
<dbReference type="EMBL" id="NIZT01000043">
    <property type="protein sequence ID" value="RBQ22763.1"/>
    <property type="molecule type" value="Genomic_DNA"/>
</dbReference>
<sequence>MEFKPKSQSIGVCTSSGSVGYSISYGRSDCVTVIAKEASVADGLATSIGNKVNGKLDSDAVENGIVYAKKFKNHFIGALIIVGESIGTIGKLPKIVETNNDYISNDFEEK</sequence>
<gene>
    <name evidence="1" type="ORF">ALNOE001_15490</name>
</gene>
<evidence type="ECO:0000313" key="1">
    <source>
        <dbReference type="EMBL" id="RBQ22763.1"/>
    </source>
</evidence>
<dbReference type="InterPro" id="IPR003374">
    <property type="entry name" value="ApbE-like_sf"/>
</dbReference>
<accession>A0A366MAA3</accession>
<protein>
    <submittedName>
        <fullName evidence="1">Uncharacterized protein</fullName>
    </submittedName>
</protein>
<organism evidence="1 2">
    <name type="scientific">Candidatus Methanobinarius endosymbioticus</name>
    <dbReference type="NCBI Taxonomy" id="2006182"/>
    <lineage>
        <taxon>Archaea</taxon>
        <taxon>Methanobacteriati</taxon>
        <taxon>Methanobacteriota</taxon>
        <taxon>Methanomada group</taxon>
        <taxon>Methanobacteria</taxon>
        <taxon>Methanobacteriales</taxon>
        <taxon>Methanobacteriaceae</taxon>
        <taxon>Candidatus Methanobinarius</taxon>
    </lineage>
</organism>
<dbReference type="SUPFAM" id="SSF143631">
    <property type="entry name" value="ApbE-like"/>
    <property type="match status" value="1"/>
</dbReference>
<evidence type="ECO:0000313" key="2">
    <source>
        <dbReference type="Proteomes" id="UP000253099"/>
    </source>
</evidence>
<comment type="caution">
    <text evidence="1">The sequence shown here is derived from an EMBL/GenBank/DDBJ whole genome shotgun (WGS) entry which is preliminary data.</text>
</comment>
<reference evidence="1 2" key="1">
    <citation type="submission" date="2018-06" db="EMBL/GenBank/DDBJ databases">
        <title>Genomic insight into two independent archaeal endosymbiosis events.</title>
        <authorList>
            <person name="Lind A.E."/>
            <person name="Lewis W.H."/>
            <person name="Spang A."/>
            <person name="Guy L."/>
            <person name="Embley M.T."/>
            <person name="Ettema T.J.G."/>
        </authorList>
    </citation>
    <scope>NUCLEOTIDE SEQUENCE [LARGE SCALE GENOMIC DNA]</scope>
    <source>
        <strain evidence="1">NOE</strain>
    </source>
</reference>
<proteinExistence type="predicted"/>